<reference evidence="3 4" key="1">
    <citation type="submission" date="2019-03" db="EMBL/GenBank/DDBJ databases">
        <authorList>
            <person name="Gaulin E."/>
            <person name="Dumas B."/>
        </authorList>
    </citation>
    <scope>NUCLEOTIDE SEQUENCE [LARGE SCALE GENOMIC DNA]</scope>
    <source>
        <strain evidence="3">CBS 568.67</strain>
    </source>
</reference>
<dbReference type="OrthoDB" id="10258744at2759"/>
<dbReference type="AlphaFoldDB" id="A0A485LC27"/>
<dbReference type="SUPFAM" id="SSF53335">
    <property type="entry name" value="S-adenosyl-L-methionine-dependent methyltransferases"/>
    <property type="match status" value="1"/>
</dbReference>
<name>A0A485LC27_9STRA</name>
<evidence type="ECO:0000313" key="3">
    <source>
        <dbReference type="EMBL" id="VFT95695.1"/>
    </source>
</evidence>
<sequence length="207" mass="22664">MLHCDAAACNKDVILSILLEYVALMRPDPRRCLEIASGTGQHVVHFAANLPGIEFLPSECDPLCLASIQAHVDASPSLINVRAPLRIDVMTPLESWGLPAPPPCIEICININMVHISPWSCTLALFEKTAACLVSGGILLIYGPFAVDGVISPQTNVRFDAYLRGQDPAWGYRDVRDLESLATIHGLRLEEMRAVPSNNLVLVWRKS</sequence>
<comment type="similarity">
    <text evidence="1">Belongs to the UPF0585 family.</text>
</comment>
<dbReference type="PANTHER" id="PTHR20974:SF0">
    <property type="entry name" value="UPF0585 PROTEIN CG18661"/>
    <property type="match status" value="1"/>
</dbReference>
<evidence type="ECO:0000256" key="1">
    <source>
        <dbReference type="ARBA" id="ARBA00008308"/>
    </source>
</evidence>
<protein>
    <submittedName>
        <fullName evidence="3">Aste57867_18966 protein</fullName>
    </submittedName>
</protein>
<keyword evidence="4" id="KW-1185">Reference proteome</keyword>
<dbReference type="Gene3D" id="3.40.50.150">
    <property type="entry name" value="Vaccinia Virus protein VP39"/>
    <property type="match status" value="1"/>
</dbReference>
<evidence type="ECO:0000313" key="4">
    <source>
        <dbReference type="Proteomes" id="UP000332933"/>
    </source>
</evidence>
<dbReference type="InterPro" id="IPR010342">
    <property type="entry name" value="DUF938"/>
</dbReference>
<dbReference type="PANTHER" id="PTHR20974">
    <property type="entry name" value="UPF0585 PROTEIN CG18661"/>
    <property type="match status" value="1"/>
</dbReference>
<dbReference type="EMBL" id="CAADRA010006450">
    <property type="protein sequence ID" value="VFT95695.1"/>
    <property type="molecule type" value="Genomic_DNA"/>
</dbReference>
<evidence type="ECO:0000313" key="2">
    <source>
        <dbReference type="EMBL" id="KAF0689594.1"/>
    </source>
</evidence>
<gene>
    <name evidence="3" type="primary">Aste57867_18966</name>
    <name evidence="2" type="ORF">As57867_018902</name>
    <name evidence="3" type="ORF">ASTE57867_18966</name>
</gene>
<dbReference type="Proteomes" id="UP000332933">
    <property type="component" value="Unassembled WGS sequence"/>
</dbReference>
<accession>A0A485LC27</accession>
<dbReference type="Pfam" id="PF06080">
    <property type="entry name" value="DUF938"/>
    <property type="match status" value="1"/>
</dbReference>
<dbReference type="InterPro" id="IPR029063">
    <property type="entry name" value="SAM-dependent_MTases_sf"/>
</dbReference>
<dbReference type="EMBL" id="VJMH01006429">
    <property type="protein sequence ID" value="KAF0689594.1"/>
    <property type="molecule type" value="Genomic_DNA"/>
</dbReference>
<organism evidence="3 4">
    <name type="scientific">Aphanomyces stellatus</name>
    <dbReference type="NCBI Taxonomy" id="120398"/>
    <lineage>
        <taxon>Eukaryota</taxon>
        <taxon>Sar</taxon>
        <taxon>Stramenopiles</taxon>
        <taxon>Oomycota</taxon>
        <taxon>Saprolegniomycetes</taxon>
        <taxon>Saprolegniales</taxon>
        <taxon>Verrucalvaceae</taxon>
        <taxon>Aphanomyces</taxon>
    </lineage>
</organism>
<proteinExistence type="inferred from homology"/>
<reference evidence="2" key="2">
    <citation type="submission" date="2019-06" db="EMBL/GenBank/DDBJ databases">
        <title>Genomics analysis of Aphanomyces spp. identifies a new class of oomycete effector associated with host adaptation.</title>
        <authorList>
            <person name="Gaulin E."/>
        </authorList>
    </citation>
    <scope>NUCLEOTIDE SEQUENCE</scope>
    <source>
        <strain evidence="2">CBS 578.67</strain>
    </source>
</reference>